<reference evidence="1 2" key="1">
    <citation type="submission" date="2016-10" db="EMBL/GenBank/DDBJ databases">
        <authorList>
            <person name="de Groot N.N."/>
        </authorList>
    </citation>
    <scope>NUCLEOTIDE SEQUENCE [LARGE SCALE GENOMIC DNA]</scope>
    <source>
        <strain evidence="1 2">DSM 17925</strain>
    </source>
</reference>
<sequence length="185" mass="20382">MPIRLFAVGTGAFEYRNLNIDVGEVFEMADMASLAETLPSAGRTAARAAGNEAITSNLQRGMTGIADGAIQSAFRAGCYALREAPGDLALSFSFRNEHWHQMHDTGNRQFTLTHRMMNPAWHILERIRPALESASMMNFGTLAGLAATFTNFSLHESHPGASQHRNRDRPIAYSGIRRLNVQMTC</sequence>
<gene>
    <name evidence="1" type="ORF">SAMN04488515_0163</name>
</gene>
<evidence type="ECO:0000313" key="2">
    <source>
        <dbReference type="Proteomes" id="UP000199167"/>
    </source>
</evidence>
<dbReference type="EMBL" id="FOIZ01000001">
    <property type="protein sequence ID" value="SEV90582.1"/>
    <property type="molecule type" value="Genomic_DNA"/>
</dbReference>
<name>A0A1I0MQU0_9RHOB</name>
<accession>A0A1I0MQU0</accession>
<dbReference type="RefSeq" id="WP_089989093.1">
    <property type="nucleotide sequence ID" value="NZ_FOIZ01000001.1"/>
</dbReference>
<proteinExistence type="predicted"/>
<protein>
    <submittedName>
        <fullName evidence="1">Uncharacterized protein</fullName>
    </submittedName>
</protein>
<dbReference type="STRING" id="364200.SAMN04488515_0163"/>
<evidence type="ECO:0000313" key="1">
    <source>
        <dbReference type="EMBL" id="SEV90582.1"/>
    </source>
</evidence>
<dbReference type="Proteomes" id="UP000199167">
    <property type="component" value="Unassembled WGS sequence"/>
</dbReference>
<keyword evidence="2" id="KW-1185">Reference proteome</keyword>
<dbReference type="AlphaFoldDB" id="A0A1I0MQU0"/>
<organism evidence="1 2">
    <name type="scientific">Cognatiyoonia koreensis</name>
    <dbReference type="NCBI Taxonomy" id="364200"/>
    <lineage>
        <taxon>Bacteria</taxon>
        <taxon>Pseudomonadati</taxon>
        <taxon>Pseudomonadota</taxon>
        <taxon>Alphaproteobacteria</taxon>
        <taxon>Rhodobacterales</taxon>
        <taxon>Paracoccaceae</taxon>
        <taxon>Cognatiyoonia</taxon>
    </lineage>
</organism>